<evidence type="ECO:0000313" key="2">
    <source>
        <dbReference type="Proteomes" id="UP001149860"/>
    </source>
</evidence>
<keyword evidence="2" id="KW-1185">Reference proteome</keyword>
<keyword evidence="1" id="KW-0762">Sugar transport</keyword>
<sequence>MISIIVGTHGHFGAELIKTSEMIFGKQDSTLSVSMQGSDSLETTTAKFNQTISQFPKENQVLLLTDLFGGTPFNVCAQIQANDPARFELLSGVNLGMLLEALMGTQGDVHELADHLVDAGKAAINKFEINSDEGDELL</sequence>
<name>A0ACD5DGY5_9LACO</name>
<evidence type="ECO:0000313" key="1">
    <source>
        <dbReference type="EMBL" id="XFD40398.1"/>
    </source>
</evidence>
<gene>
    <name evidence="1" type="ORF">O0236_003600</name>
</gene>
<protein>
    <submittedName>
        <fullName evidence="1">PTS sugar transporter subunit IIA</fullName>
    </submittedName>
</protein>
<dbReference type="Proteomes" id="UP001149860">
    <property type="component" value="Chromosome"/>
</dbReference>
<proteinExistence type="predicted"/>
<dbReference type="EMBL" id="CP168151">
    <property type="protein sequence ID" value="XFD40398.1"/>
    <property type="molecule type" value="Genomic_DNA"/>
</dbReference>
<reference evidence="1" key="1">
    <citation type="submission" date="2024-08" db="EMBL/GenBank/DDBJ databases">
        <title>Lentilactobacillus sp. nov., isolated from tree bark.</title>
        <authorList>
            <person name="Phuengjayaem S."/>
            <person name="Tanasupawat S."/>
        </authorList>
    </citation>
    <scope>NUCLEOTIDE SEQUENCE</scope>
    <source>
        <strain evidence="1">SPB1-3</strain>
    </source>
</reference>
<accession>A0ACD5DGY5</accession>
<keyword evidence="1" id="KW-0813">Transport</keyword>
<organism evidence="1 2">
    <name type="scientific">Lentilactobacillus terminaliae</name>
    <dbReference type="NCBI Taxonomy" id="3003483"/>
    <lineage>
        <taxon>Bacteria</taxon>
        <taxon>Bacillati</taxon>
        <taxon>Bacillota</taxon>
        <taxon>Bacilli</taxon>
        <taxon>Lactobacillales</taxon>
        <taxon>Lactobacillaceae</taxon>
        <taxon>Lentilactobacillus</taxon>
    </lineage>
</organism>